<keyword evidence="2" id="KW-1133">Transmembrane helix</keyword>
<dbReference type="Pfam" id="PF13962">
    <property type="entry name" value="PGG"/>
    <property type="match status" value="1"/>
</dbReference>
<evidence type="ECO:0000313" key="4">
    <source>
        <dbReference type="EMBL" id="TYH19157.1"/>
    </source>
</evidence>
<dbReference type="Gene3D" id="1.25.40.20">
    <property type="entry name" value="Ankyrin repeat-containing domain"/>
    <property type="match status" value="1"/>
</dbReference>
<dbReference type="Proteomes" id="UP000323506">
    <property type="component" value="Chromosome A05"/>
</dbReference>
<dbReference type="SUPFAM" id="SSF48403">
    <property type="entry name" value="Ankyrin repeat"/>
    <property type="match status" value="1"/>
</dbReference>
<feature type="transmembrane region" description="Helical" evidence="2">
    <location>
        <begin position="377"/>
        <end position="396"/>
    </location>
</feature>
<keyword evidence="2" id="KW-0472">Membrane</keyword>
<feature type="repeat" description="ANK" evidence="1">
    <location>
        <begin position="183"/>
        <end position="205"/>
    </location>
</feature>
<organism evidence="4 5">
    <name type="scientific">Gossypium darwinii</name>
    <name type="common">Darwin's cotton</name>
    <name type="synonym">Gossypium barbadense var. darwinii</name>
    <dbReference type="NCBI Taxonomy" id="34276"/>
    <lineage>
        <taxon>Eukaryota</taxon>
        <taxon>Viridiplantae</taxon>
        <taxon>Streptophyta</taxon>
        <taxon>Embryophyta</taxon>
        <taxon>Tracheophyta</taxon>
        <taxon>Spermatophyta</taxon>
        <taxon>Magnoliopsida</taxon>
        <taxon>eudicotyledons</taxon>
        <taxon>Gunneridae</taxon>
        <taxon>Pentapetalae</taxon>
        <taxon>rosids</taxon>
        <taxon>malvids</taxon>
        <taxon>Malvales</taxon>
        <taxon>Malvaceae</taxon>
        <taxon>Malvoideae</taxon>
        <taxon>Gossypium</taxon>
    </lineage>
</organism>
<accession>A0A5D2GLZ2</accession>
<evidence type="ECO:0000256" key="2">
    <source>
        <dbReference type="SAM" id="Phobius"/>
    </source>
</evidence>
<dbReference type="PROSITE" id="PS50088">
    <property type="entry name" value="ANK_REPEAT"/>
    <property type="match status" value="1"/>
</dbReference>
<dbReference type="Pfam" id="PF13637">
    <property type="entry name" value="Ank_4"/>
    <property type="match status" value="1"/>
</dbReference>
<dbReference type="PROSITE" id="PS50297">
    <property type="entry name" value="ANK_REP_REGION"/>
    <property type="match status" value="1"/>
</dbReference>
<feature type="domain" description="PGG" evidence="3">
    <location>
        <begin position="267"/>
        <end position="365"/>
    </location>
</feature>
<feature type="transmembrane region" description="Helical" evidence="2">
    <location>
        <begin position="320"/>
        <end position="341"/>
    </location>
</feature>
<dbReference type="AlphaFoldDB" id="A0A5D2GLZ2"/>
<dbReference type="SMART" id="SM00248">
    <property type="entry name" value="ANK"/>
    <property type="match status" value="5"/>
</dbReference>
<evidence type="ECO:0000313" key="5">
    <source>
        <dbReference type="Proteomes" id="UP000323506"/>
    </source>
</evidence>
<evidence type="ECO:0000256" key="1">
    <source>
        <dbReference type="PROSITE-ProRule" id="PRU00023"/>
    </source>
</evidence>
<dbReference type="PANTHER" id="PTHR24128:SF40">
    <property type="entry name" value="SERINE_THREONINE-PROTEIN PHOSPHATASE 6 REGULATORY ANKYRIN REPEAT SUBUNIT A-LIKE"/>
    <property type="match status" value="1"/>
</dbReference>
<evidence type="ECO:0000259" key="3">
    <source>
        <dbReference type="Pfam" id="PF13962"/>
    </source>
</evidence>
<keyword evidence="2" id="KW-0812">Transmembrane</keyword>
<dbReference type="InterPro" id="IPR002110">
    <property type="entry name" value="Ankyrin_rpt"/>
</dbReference>
<sequence>MDERLKRAAETGNIDALYSFIHHDANVFKRIDKMEFVDTPLHIAAVTGNNGFAMEMMNLKPSFTRKLNQDGFSPIHLALLSGKPEMVIDFLSIDENLVRLKGREGFTVAHYAARDVNVHLLSQFLDVCPDCIFDLTMRRQTALHIAAESKNFEAFKVMLEWIQKTFKDSRSTRIKILNLQDKDGNTVLHLAASNNQPQMIKLLVKCKEVDRKKINQLGFTAMDVLQRETLADNRTSVKILKSNPHRFSKFSNFNGILTDYFKEMKPETINALLVVFSLVLSMTYQAILSPPGGFAEDGAAGSNNKDSREGKSVMTSTNFILFYISNGVAFFISFVIMISLFDVESTESIMYFLSPINLMVCFCYGVALSTIAPSTTLSLVIVCTTIIVHYSLYFIWSGHHRHFRKK</sequence>
<reference evidence="4 5" key="1">
    <citation type="submission" date="2019-06" db="EMBL/GenBank/DDBJ databases">
        <title>WGS assembly of Gossypium darwinii.</title>
        <authorList>
            <person name="Chen Z.J."/>
            <person name="Sreedasyam A."/>
            <person name="Ando A."/>
            <person name="Song Q."/>
            <person name="De L."/>
            <person name="Hulse-Kemp A."/>
            <person name="Ding M."/>
            <person name="Ye W."/>
            <person name="Kirkbride R."/>
            <person name="Jenkins J."/>
            <person name="Plott C."/>
            <person name="Lovell J."/>
            <person name="Lin Y.-M."/>
            <person name="Vaughn R."/>
            <person name="Liu B."/>
            <person name="Li W."/>
            <person name="Simpson S."/>
            <person name="Scheffler B."/>
            <person name="Saski C."/>
            <person name="Grover C."/>
            <person name="Hu G."/>
            <person name="Conover J."/>
            <person name="Carlson J."/>
            <person name="Shu S."/>
            <person name="Boston L."/>
            <person name="Williams M."/>
            <person name="Peterson D."/>
            <person name="Mcgee K."/>
            <person name="Jones D."/>
            <person name="Wendel J."/>
            <person name="Stelly D."/>
            <person name="Grimwood J."/>
            <person name="Schmutz J."/>
        </authorList>
    </citation>
    <scope>NUCLEOTIDE SEQUENCE [LARGE SCALE GENOMIC DNA]</scope>
    <source>
        <strain evidence="4">1808015.09</strain>
    </source>
</reference>
<dbReference type="InterPro" id="IPR026961">
    <property type="entry name" value="PGG_dom"/>
</dbReference>
<feature type="transmembrane region" description="Helical" evidence="2">
    <location>
        <begin position="269"/>
        <end position="287"/>
    </location>
</feature>
<dbReference type="InterPro" id="IPR036770">
    <property type="entry name" value="Ankyrin_rpt-contain_sf"/>
</dbReference>
<gene>
    <name evidence="4" type="ORF">ES288_A05G330700v1</name>
</gene>
<dbReference type="Pfam" id="PF12796">
    <property type="entry name" value="Ank_2"/>
    <property type="match status" value="1"/>
</dbReference>
<feature type="transmembrane region" description="Helical" evidence="2">
    <location>
        <begin position="348"/>
        <end position="371"/>
    </location>
</feature>
<dbReference type="EMBL" id="CM017692">
    <property type="protein sequence ID" value="TYH19157.1"/>
    <property type="molecule type" value="Genomic_DNA"/>
</dbReference>
<dbReference type="PANTHER" id="PTHR24128">
    <property type="entry name" value="HOMEOBOX PROTEIN WARIAI"/>
    <property type="match status" value="1"/>
</dbReference>
<protein>
    <recommendedName>
        <fullName evidence="3">PGG domain-containing protein</fullName>
    </recommendedName>
</protein>
<proteinExistence type="predicted"/>
<keyword evidence="1" id="KW-0040">ANK repeat</keyword>
<name>A0A5D2GLZ2_GOSDA</name>
<keyword evidence="5" id="KW-1185">Reference proteome</keyword>